<evidence type="ECO:0000313" key="2">
    <source>
        <dbReference type="EMBL" id="QIN78297.1"/>
    </source>
</evidence>
<dbReference type="Proteomes" id="UP000502706">
    <property type="component" value="Chromosome"/>
</dbReference>
<accession>A0A6G8PVV2</accession>
<dbReference type="RefSeq" id="WP_166395975.1">
    <property type="nucleotide sequence ID" value="NZ_CP045121.1"/>
</dbReference>
<sequence>MTFRISAPAPTAKGAAAKARHKKAASRTVEALQHLLEQSSAEDLEAVSSRIERALESPEVPEKHRELVTDLTGGREHGRQERSALEMATLARSFKRRRELLEGSLTASQVADLLGTTRQTPHDRVKVDTLLAILDRGAWRFPAWQFDPGGPDGVVEGLPEALQSLHASPLAKASWFMRPNVYLEGETPLEALRRGRIQAVRSAAATVGAS</sequence>
<dbReference type="KEGG" id="rmar:GBA65_06970"/>
<keyword evidence="3" id="KW-1185">Reference proteome</keyword>
<organism evidence="2 3">
    <name type="scientific">Rubrobacter marinus</name>
    <dbReference type="NCBI Taxonomy" id="2653852"/>
    <lineage>
        <taxon>Bacteria</taxon>
        <taxon>Bacillati</taxon>
        <taxon>Actinomycetota</taxon>
        <taxon>Rubrobacteria</taxon>
        <taxon>Rubrobacterales</taxon>
        <taxon>Rubrobacteraceae</taxon>
        <taxon>Rubrobacter</taxon>
    </lineage>
</organism>
<reference evidence="2 3" key="1">
    <citation type="submission" date="2019-10" db="EMBL/GenBank/DDBJ databases">
        <title>Rubrobacter sp nov SCSIO 52915 isolated from a deep-sea sediment in the South China Sea.</title>
        <authorList>
            <person name="Chen R.W."/>
        </authorList>
    </citation>
    <scope>NUCLEOTIDE SEQUENCE [LARGE SCALE GENOMIC DNA]</scope>
    <source>
        <strain evidence="2 3">SCSIO 52915</strain>
    </source>
</reference>
<gene>
    <name evidence="2" type="ORF">GBA65_06970</name>
</gene>
<evidence type="ECO:0000256" key="1">
    <source>
        <dbReference type="SAM" id="MobiDB-lite"/>
    </source>
</evidence>
<name>A0A6G8PVV2_9ACTN</name>
<evidence type="ECO:0000313" key="3">
    <source>
        <dbReference type="Proteomes" id="UP000502706"/>
    </source>
</evidence>
<evidence type="ECO:0008006" key="4">
    <source>
        <dbReference type="Google" id="ProtNLM"/>
    </source>
</evidence>
<dbReference type="EMBL" id="CP045121">
    <property type="protein sequence ID" value="QIN78297.1"/>
    <property type="molecule type" value="Genomic_DNA"/>
</dbReference>
<feature type="compositionally biased region" description="Low complexity" evidence="1">
    <location>
        <begin position="7"/>
        <end position="17"/>
    </location>
</feature>
<dbReference type="AlphaFoldDB" id="A0A6G8PVV2"/>
<protein>
    <recommendedName>
        <fullName evidence="4">Antitoxin Xre/MbcA/ParS-like toxin-binding domain-containing protein</fullName>
    </recommendedName>
</protein>
<proteinExistence type="predicted"/>
<feature type="region of interest" description="Disordered" evidence="1">
    <location>
        <begin position="1"/>
        <end position="22"/>
    </location>
</feature>